<evidence type="ECO:0000313" key="14">
    <source>
        <dbReference type="EMBL" id="SOH05823.1"/>
    </source>
</evidence>
<evidence type="ECO:0000256" key="11">
    <source>
        <dbReference type="RuleBase" id="RU364064"/>
    </source>
</evidence>
<dbReference type="InterPro" id="IPR013509">
    <property type="entry name" value="RNR_lsu_N"/>
</dbReference>
<dbReference type="GO" id="GO:0004748">
    <property type="term" value="F:ribonucleoside-diphosphate reductase activity, thioredoxin disulfide as acceptor"/>
    <property type="evidence" value="ECO:0007669"/>
    <property type="project" value="UniProtKB-EC"/>
</dbReference>
<sequence>MNKNILFLSPNAKLTLEKRYLKRNVLGKIIESPEDMFRRVAKNIASVDLIYNKKADIVSMEEEFYHLMTSLQFLPNSPALMNAGRHLQQLLACFVLPVEDSIEGIFDTVKQAALIHKSGGGTGFSFSRIRPKNDIVSASCGMASGPVSFMKVFNEATEAINQGGFRRGANMAALNVNHPDIFDFIHAKNTEGVLTNFNISVGITNAFMEAVENDAPFPLINPRTKLVVKTIRAKVLFQEIVQSAWKNGEPGVLFIDAINAANPTPLLGSIEGTNPCGEQPLLPYEACVLGSVNVSQMTTYKNDHYEMNWHTLEKTIHLAVHFLDNVIDATKHPLPQIEVLTKGNRKIGLGIMGFADLLIKLNIPYNSEEAMRFTDKLLRFFSGKANEASERLASERGMFPNYEKSIYARQNGPKYRNATRTTIAPTGTISIIANCSSGIEPLFAIAYTRNVLVEGGLPEIHPFFENVAKKRGLYTDKLLAEVKREGSIQNIAYIPDDIKRIFTTARDISPEYHVKIQSICQKYIDNAVSKTINFPKESTAEDVEKVFLLAYRSGCKGITIYRDKSRMSQALSFECACTKDLIGKNTVVL</sequence>
<comment type="function">
    <text evidence="11">Catalyzes the reduction of ribonucleotides to deoxyribonucleotides. May function to provide a pool of deoxyribonucleotide precursors for DNA repair during oxygen limitation and/or for immediate growth after restoration of oxygen.</text>
</comment>
<keyword evidence="5 11" id="KW-0547">Nucleotide-binding</keyword>
<dbReference type="PRINTS" id="PR01183">
    <property type="entry name" value="RIBORDTASEM1"/>
</dbReference>
<protein>
    <recommendedName>
        <fullName evidence="11">Vitamin B12-dependent ribonucleotide reductase</fullName>
        <ecNumber evidence="11">1.17.4.1</ecNumber>
    </recommendedName>
</protein>
<dbReference type="Pfam" id="PF02867">
    <property type="entry name" value="Ribonuc_red_lgC"/>
    <property type="match status" value="1"/>
</dbReference>
<dbReference type="EMBL" id="LT934425">
    <property type="protein sequence ID" value="SOH05823.1"/>
    <property type="molecule type" value="Genomic_DNA"/>
</dbReference>
<accession>A0A2C9CJS6</accession>
<dbReference type="PANTHER" id="PTHR43371:SF1">
    <property type="entry name" value="RIBONUCLEOSIDE-DIPHOSPHATE REDUCTASE"/>
    <property type="match status" value="1"/>
</dbReference>
<feature type="domain" description="Ribonucleotide reductase large subunit N-terminal" evidence="12">
    <location>
        <begin position="7"/>
        <end position="87"/>
    </location>
</feature>
<keyword evidence="7" id="KW-0215">Deoxyribonucleotide synthesis</keyword>
<keyword evidence="8" id="KW-1015">Disulfide bond</keyword>
<name>A0A2C9CJS6_KUEST</name>
<reference evidence="15" key="1">
    <citation type="submission" date="2017-10" db="EMBL/GenBank/DDBJ databases">
        <authorList>
            <person name="Frank J."/>
        </authorList>
    </citation>
    <scope>NUCLEOTIDE SEQUENCE [LARGE SCALE GENOMIC DNA]</scope>
</reference>
<evidence type="ECO:0000259" key="13">
    <source>
        <dbReference type="Pfam" id="PF02867"/>
    </source>
</evidence>
<dbReference type="CDD" id="cd02888">
    <property type="entry name" value="RNR_II_dimer"/>
    <property type="match status" value="1"/>
</dbReference>
<dbReference type="GO" id="GO:0005524">
    <property type="term" value="F:ATP binding"/>
    <property type="evidence" value="ECO:0007669"/>
    <property type="project" value="InterPro"/>
</dbReference>
<feature type="domain" description="Ribonucleotide reductase large subunit C-terminal" evidence="13">
    <location>
        <begin position="92"/>
        <end position="561"/>
    </location>
</feature>
<evidence type="ECO:0000256" key="5">
    <source>
        <dbReference type="ARBA" id="ARBA00022741"/>
    </source>
</evidence>
<dbReference type="GO" id="GO:0031419">
    <property type="term" value="F:cobalamin binding"/>
    <property type="evidence" value="ECO:0007669"/>
    <property type="project" value="UniProtKB-KW"/>
</dbReference>
<dbReference type="UniPathway" id="UPA00326"/>
<dbReference type="Pfam" id="PF00317">
    <property type="entry name" value="Ribonuc_red_lgN"/>
    <property type="match status" value="1"/>
</dbReference>
<evidence type="ECO:0000256" key="1">
    <source>
        <dbReference type="ARBA" id="ARBA00001922"/>
    </source>
</evidence>
<evidence type="ECO:0000313" key="15">
    <source>
        <dbReference type="Proteomes" id="UP000221734"/>
    </source>
</evidence>
<dbReference type="GO" id="GO:0009263">
    <property type="term" value="P:deoxyribonucleotide biosynthetic process"/>
    <property type="evidence" value="ECO:0007669"/>
    <property type="project" value="UniProtKB-KW"/>
</dbReference>
<dbReference type="GO" id="GO:0071897">
    <property type="term" value="P:DNA biosynthetic process"/>
    <property type="evidence" value="ECO:0007669"/>
    <property type="project" value="UniProtKB-KW"/>
</dbReference>
<dbReference type="RefSeq" id="WP_099326357.1">
    <property type="nucleotide sequence ID" value="NZ_LT934425.1"/>
</dbReference>
<comment type="cofactor">
    <cofactor evidence="1 11">
        <name>adenosylcob(III)alamin</name>
        <dbReference type="ChEBI" id="CHEBI:18408"/>
    </cofactor>
</comment>
<evidence type="ECO:0000256" key="6">
    <source>
        <dbReference type="ARBA" id="ARBA00023002"/>
    </source>
</evidence>
<evidence type="ECO:0000256" key="2">
    <source>
        <dbReference type="ARBA" id="ARBA00007405"/>
    </source>
</evidence>
<dbReference type="InterPro" id="IPR008926">
    <property type="entry name" value="RNR_R1-su_N"/>
</dbReference>
<keyword evidence="3 11" id="KW-0846">Cobalamin</keyword>
<keyword evidence="15" id="KW-1185">Reference proteome</keyword>
<dbReference type="SUPFAM" id="SSF51998">
    <property type="entry name" value="PFL-like glycyl radical enzymes"/>
    <property type="match status" value="1"/>
</dbReference>
<evidence type="ECO:0000256" key="9">
    <source>
        <dbReference type="ARBA" id="ARBA00023285"/>
    </source>
</evidence>
<dbReference type="KEGG" id="kst:KSMBR1_3347"/>
<dbReference type="InterPro" id="IPR050862">
    <property type="entry name" value="RdRp_reductase_class-2"/>
</dbReference>
<gene>
    <name evidence="14" type="primary">nrdA</name>
    <name evidence="14" type="ORF">KSMBR1_3347</name>
</gene>
<keyword evidence="9 11" id="KW-0170">Cobalt</keyword>
<dbReference type="InterPro" id="IPR013344">
    <property type="entry name" value="RNR_NrdJ/NrdZ"/>
</dbReference>
<dbReference type="Gene3D" id="3.20.70.20">
    <property type="match status" value="1"/>
</dbReference>
<dbReference type="SUPFAM" id="SSF48168">
    <property type="entry name" value="R1 subunit of ribonucleotide reductase, N-terminal domain"/>
    <property type="match status" value="1"/>
</dbReference>
<evidence type="ECO:0000256" key="8">
    <source>
        <dbReference type="ARBA" id="ARBA00023157"/>
    </source>
</evidence>
<evidence type="ECO:0000256" key="10">
    <source>
        <dbReference type="ARBA" id="ARBA00047754"/>
    </source>
</evidence>
<evidence type="ECO:0000259" key="12">
    <source>
        <dbReference type="Pfam" id="PF00317"/>
    </source>
</evidence>
<dbReference type="Proteomes" id="UP000221734">
    <property type="component" value="Chromosome Kuenenia_stuttgartiensis_MBR1"/>
</dbReference>
<dbReference type="OrthoDB" id="9762933at2"/>
<keyword evidence="6 11" id="KW-0560">Oxidoreductase</keyword>
<dbReference type="NCBIfam" id="TIGR02504">
    <property type="entry name" value="NrdJ_Z"/>
    <property type="match status" value="1"/>
</dbReference>
<keyword evidence="4 11" id="KW-0237">DNA synthesis</keyword>
<dbReference type="EC" id="1.17.4.1" evidence="11"/>
<organism evidence="14 15">
    <name type="scientific">Kuenenia stuttgartiensis</name>
    <dbReference type="NCBI Taxonomy" id="174633"/>
    <lineage>
        <taxon>Bacteria</taxon>
        <taxon>Pseudomonadati</taxon>
        <taxon>Planctomycetota</taxon>
        <taxon>Candidatus Brocadiia</taxon>
        <taxon>Candidatus Brocadiales</taxon>
        <taxon>Candidatus Brocadiaceae</taxon>
        <taxon>Candidatus Kuenenia</taxon>
    </lineage>
</organism>
<evidence type="ECO:0000256" key="7">
    <source>
        <dbReference type="ARBA" id="ARBA00023116"/>
    </source>
</evidence>
<evidence type="ECO:0000256" key="4">
    <source>
        <dbReference type="ARBA" id="ARBA00022634"/>
    </source>
</evidence>
<dbReference type="AlphaFoldDB" id="A0A2C9CJS6"/>
<comment type="similarity">
    <text evidence="2 11">Belongs to the ribonucleoside diphosphate reductase class-2 family.</text>
</comment>
<dbReference type="PANTHER" id="PTHR43371">
    <property type="entry name" value="VITAMIN B12-DEPENDENT RIBONUCLEOTIDE REDUCTASE"/>
    <property type="match status" value="1"/>
</dbReference>
<dbReference type="InterPro" id="IPR000788">
    <property type="entry name" value="RNR_lg_C"/>
</dbReference>
<comment type="catalytic activity">
    <reaction evidence="10 11">
        <text>a 2'-deoxyribonucleoside 5'-diphosphate + [thioredoxin]-disulfide + H2O = a ribonucleoside 5'-diphosphate + [thioredoxin]-dithiol</text>
        <dbReference type="Rhea" id="RHEA:23252"/>
        <dbReference type="Rhea" id="RHEA-COMP:10698"/>
        <dbReference type="Rhea" id="RHEA-COMP:10700"/>
        <dbReference type="ChEBI" id="CHEBI:15377"/>
        <dbReference type="ChEBI" id="CHEBI:29950"/>
        <dbReference type="ChEBI" id="CHEBI:50058"/>
        <dbReference type="ChEBI" id="CHEBI:57930"/>
        <dbReference type="ChEBI" id="CHEBI:73316"/>
        <dbReference type="EC" id="1.17.4.1"/>
    </reaction>
</comment>
<proteinExistence type="inferred from homology"/>
<evidence type="ECO:0000256" key="3">
    <source>
        <dbReference type="ARBA" id="ARBA00022628"/>
    </source>
</evidence>